<reference evidence="3" key="1">
    <citation type="submission" date="2022-10" db="EMBL/GenBank/DDBJ databases">
        <title>The WGS of Solirubrobacter phytolaccae KCTC 29190.</title>
        <authorList>
            <person name="Jiang Z."/>
        </authorList>
    </citation>
    <scope>NUCLEOTIDE SEQUENCE</scope>
    <source>
        <strain evidence="3">KCTC 29190</strain>
    </source>
</reference>
<evidence type="ECO:0000313" key="4">
    <source>
        <dbReference type="Proteomes" id="UP001147653"/>
    </source>
</evidence>
<dbReference type="InterPro" id="IPR038136">
    <property type="entry name" value="CofD-like_dom_sf"/>
</dbReference>
<sequence>MAPVVLLAGGTGGAKLARGLLDELGPELVVIANTGDDVEIYGAHVSPDPDLITFWLADQIDERGWGLAEDTFHAMDQLRALGEEIWFNLGDRDLAIGLHRAQRLAAGGRLTHAIDELRRAFDVPARVLVPTDAPLRTFIRSSGSWHAFQEFMIRVKGPLEDVEYRVEQTPEPTAEALEAIREASAIIVGPSNPVLSIDPILAVLGDAIREASAPVVAVSPLVRGAVLKGPTADCLTWAGQTLDSDGIADHYGDLIAGLVADERTDLVATLETDVELSDAESRRRVASEVLEFAAALA</sequence>
<dbReference type="SUPFAM" id="SSF142338">
    <property type="entry name" value="CofD-like"/>
    <property type="match status" value="1"/>
</dbReference>
<dbReference type="Pfam" id="PF01933">
    <property type="entry name" value="CofD"/>
    <property type="match status" value="1"/>
</dbReference>
<dbReference type="RefSeq" id="WP_270024717.1">
    <property type="nucleotide sequence ID" value="NZ_JAPDDP010000012.1"/>
</dbReference>
<name>A0A9X3SAL6_9ACTN</name>
<dbReference type="InterPro" id="IPR010115">
    <property type="entry name" value="FbiA/CofD"/>
</dbReference>
<keyword evidence="2" id="KW-0460">Magnesium</keyword>
<accession>A0A9X3SAL6</accession>
<dbReference type="Gene3D" id="3.40.50.10680">
    <property type="entry name" value="CofD-like domains"/>
    <property type="match status" value="1"/>
</dbReference>
<organism evidence="3 4">
    <name type="scientific">Solirubrobacter phytolaccae</name>
    <dbReference type="NCBI Taxonomy" id="1404360"/>
    <lineage>
        <taxon>Bacteria</taxon>
        <taxon>Bacillati</taxon>
        <taxon>Actinomycetota</taxon>
        <taxon>Thermoleophilia</taxon>
        <taxon>Solirubrobacterales</taxon>
        <taxon>Solirubrobacteraceae</taxon>
        <taxon>Solirubrobacter</taxon>
    </lineage>
</organism>
<evidence type="ECO:0000256" key="2">
    <source>
        <dbReference type="ARBA" id="ARBA00022842"/>
    </source>
</evidence>
<keyword evidence="4" id="KW-1185">Reference proteome</keyword>
<dbReference type="GO" id="GO:0043743">
    <property type="term" value="F:LPPG:FO 2-phospho-L-lactate transferase activity"/>
    <property type="evidence" value="ECO:0007669"/>
    <property type="project" value="InterPro"/>
</dbReference>
<protein>
    <submittedName>
        <fullName evidence="3">2-phospho-L-lactate transferase CofD family protein</fullName>
    </submittedName>
</protein>
<keyword evidence="1 3" id="KW-0808">Transferase</keyword>
<dbReference type="Gene3D" id="1.10.8.240">
    <property type="entry name" value="CofD-like domain"/>
    <property type="match status" value="1"/>
</dbReference>
<evidence type="ECO:0000313" key="3">
    <source>
        <dbReference type="EMBL" id="MDA0180410.1"/>
    </source>
</evidence>
<dbReference type="Proteomes" id="UP001147653">
    <property type="component" value="Unassembled WGS sequence"/>
</dbReference>
<dbReference type="AlphaFoldDB" id="A0A9X3SAL6"/>
<dbReference type="PANTHER" id="PTHR43007">
    <property type="entry name" value="2-PHOSPHO-L-LACTATE TRANSFERASE"/>
    <property type="match status" value="1"/>
</dbReference>
<dbReference type="GO" id="GO:0000287">
    <property type="term" value="F:magnesium ion binding"/>
    <property type="evidence" value="ECO:0007669"/>
    <property type="project" value="InterPro"/>
</dbReference>
<comment type="caution">
    <text evidence="3">The sequence shown here is derived from an EMBL/GenBank/DDBJ whole genome shotgun (WGS) entry which is preliminary data.</text>
</comment>
<dbReference type="InterPro" id="IPR002882">
    <property type="entry name" value="CofD"/>
</dbReference>
<dbReference type="PANTHER" id="PTHR43007:SF1">
    <property type="entry name" value="2-PHOSPHO-L-LACTATE TRANSFERASE"/>
    <property type="match status" value="1"/>
</dbReference>
<dbReference type="EMBL" id="JAPDDP010000012">
    <property type="protein sequence ID" value="MDA0180410.1"/>
    <property type="molecule type" value="Genomic_DNA"/>
</dbReference>
<gene>
    <name evidence="3" type="ORF">OJ997_08910</name>
</gene>
<evidence type="ECO:0000256" key="1">
    <source>
        <dbReference type="ARBA" id="ARBA00022679"/>
    </source>
</evidence>
<proteinExistence type="predicted"/>